<evidence type="ECO:0000256" key="2">
    <source>
        <dbReference type="ARBA" id="ARBA00022448"/>
    </source>
</evidence>
<dbReference type="PROSITE" id="PS50893">
    <property type="entry name" value="ABC_TRANSPORTER_2"/>
    <property type="match status" value="1"/>
</dbReference>
<dbReference type="GO" id="GO:0016020">
    <property type="term" value="C:membrane"/>
    <property type="evidence" value="ECO:0007669"/>
    <property type="project" value="UniProtKB-SubCell"/>
</dbReference>
<evidence type="ECO:0000256" key="6">
    <source>
        <dbReference type="ARBA" id="ARBA00022989"/>
    </source>
</evidence>
<dbReference type="SMART" id="SM00382">
    <property type="entry name" value="AAA"/>
    <property type="match status" value="1"/>
</dbReference>
<feature type="transmembrane region" description="Helical" evidence="9">
    <location>
        <begin position="626"/>
        <end position="650"/>
    </location>
</feature>
<dbReference type="InterPro" id="IPR050352">
    <property type="entry name" value="ABCG_transporters"/>
</dbReference>
<dbReference type="STRING" id="1522189.A0A316VRJ2"/>
<keyword evidence="5" id="KW-0067">ATP-binding</keyword>
<reference evidence="11 12" key="1">
    <citation type="journal article" date="2018" name="Mol. Biol. Evol.">
        <title>Broad Genomic Sampling Reveals a Smut Pathogenic Ancestry of the Fungal Clade Ustilaginomycotina.</title>
        <authorList>
            <person name="Kijpornyongpan T."/>
            <person name="Mondo S.J."/>
            <person name="Barry K."/>
            <person name="Sandor L."/>
            <person name="Lee J."/>
            <person name="Lipzen A."/>
            <person name="Pangilinan J."/>
            <person name="LaButti K."/>
            <person name="Hainaut M."/>
            <person name="Henrissat B."/>
            <person name="Grigoriev I.V."/>
            <person name="Spatafora J.W."/>
            <person name="Aime M.C."/>
        </authorList>
    </citation>
    <scope>NUCLEOTIDE SEQUENCE [LARGE SCALE GENOMIC DNA]</scope>
    <source>
        <strain evidence="11 12">MCA 4658</strain>
    </source>
</reference>
<dbReference type="RefSeq" id="XP_025366828.1">
    <property type="nucleotide sequence ID" value="XM_025512342.1"/>
</dbReference>
<comment type="subcellular location">
    <subcellularLocation>
        <location evidence="1">Membrane</location>
        <topology evidence="1">Multi-pass membrane protein</topology>
    </subcellularLocation>
</comment>
<organism evidence="11 12">
    <name type="scientific">Ceraceosorus guamensis</name>
    <dbReference type="NCBI Taxonomy" id="1522189"/>
    <lineage>
        <taxon>Eukaryota</taxon>
        <taxon>Fungi</taxon>
        <taxon>Dikarya</taxon>
        <taxon>Basidiomycota</taxon>
        <taxon>Ustilaginomycotina</taxon>
        <taxon>Exobasidiomycetes</taxon>
        <taxon>Ceraceosorales</taxon>
        <taxon>Ceraceosoraceae</taxon>
        <taxon>Ceraceosorus</taxon>
    </lineage>
</organism>
<accession>A0A316VRJ2</accession>
<dbReference type="Pfam" id="PF00005">
    <property type="entry name" value="ABC_tran"/>
    <property type="match status" value="1"/>
</dbReference>
<gene>
    <name evidence="11" type="ORF">IE81DRAFT_306226</name>
</gene>
<sequence length="661" mass="72741">MTSNDVSLSWHDLTFDIPIPRKTLKAQAQKAQEEERQRSANAASTDVEKSVKKSESSADGVPPAVTPALTATNLADGHRRLLDNVSGSVRRGEMVAILGASGAGKTTLLNVLSARLSKLGKLDGQVLFNGKSRDPATWKRTVGFVEQDDLMFGTLTVHEQISYSARMRLPDSMYDRQTKMDRVEDIIRMLRLEKCRDSRIGDARTRGISGGERKRTSIGVELVSDVSLLLLDEPTSGLDAFAAHSVVENLRNTTKEKNLSCLMTIHQPSWALLCLYDRIQLLAQGRVYYEGPPRETLAWFDGLGYQVPEGTNPADHYITLAENPGNTAEGAKRIDHLISAWHERARSGASTPAVALTDASGTKRSSADLARDGEMYRHWPASWLSELAVLTERNWLQLIRDVPTIIAVVGQTVILLIIIGFAFFRLGYDQGDVLARIGVLFFLPINSTFSVFLPVLAPLALQRAVMKRERSAGTYRTSSFYMSKMLIEVPSNAVQRIPFFAVLYWMCGLNPSAASFFIFVALNLMQVIVATCLGLFIGSVSPTIELANIIAPLISVIFLLFGGNLLPSPPPWFVWLRWISPITYTYMALAQNEFAGAQFSCGNAGAGGQCYSTGEQVLQQYNLQTFTIGECVGFLCAIAAFVAVLGYVGLRVTAHPKFRYH</sequence>
<dbReference type="GO" id="GO:0005524">
    <property type="term" value="F:ATP binding"/>
    <property type="evidence" value="ECO:0007669"/>
    <property type="project" value="UniProtKB-KW"/>
</dbReference>
<dbReference type="PANTHER" id="PTHR48041:SF122">
    <property type="entry name" value="ABC TRANSPORTER DOMAIN-CONTAINING PROTEIN"/>
    <property type="match status" value="1"/>
</dbReference>
<keyword evidence="6 9" id="KW-1133">Transmembrane helix</keyword>
<dbReference type="OrthoDB" id="66620at2759"/>
<dbReference type="GO" id="GO:0016887">
    <property type="term" value="F:ATP hydrolysis activity"/>
    <property type="evidence" value="ECO:0007669"/>
    <property type="project" value="InterPro"/>
</dbReference>
<dbReference type="GeneID" id="37034212"/>
<feature type="transmembrane region" description="Helical" evidence="9">
    <location>
        <begin position="512"/>
        <end position="537"/>
    </location>
</feature>
<name>A0A316VRJ2_9BASI</name>
<protein>
    <recommendedName>
        <fullName evidence="10">ABC transporter domain-containing protein</fullName>
    </recommendedName>
</protein>
<evidence type="ECO:0000256" key="3">
    <source>
        <dbReference type="ARBA" id="ARBA00022692"/>
    </source>
</evidence>
<keyword evidence="2" id="KW-0813">Transport</keyword>
<dbReference type="GO" id="GO:0140359">
    <property type="term" value="F:ABC-type transporter activity"/>
    <property type="evidence" value="ECO:0007669"/>
    <property type="project" value="InterPro"/>
</dbReference>
<dbReference type="Gene3D" id="3.40.50.300">
    <property type="entry name" value="P-loop containing nucleotide triphosphate hydrolases"/>
    <property type="match status" value="1"/>
</dbReference>
<evidence type="ECO:0000256" key="1">
    <source>
        <dbReference type="ARBA" id="ARBA00004141"/>
    </source>
</evidence>
<feature type="domain" description="ABC transporter" evidence="10">
    <location>
        <begin position="64"/>
        <end position="309"/>
    </location>
</feature>
<evidence type="ECO:0000259" key="10">
    <source>
        <dbReference type="PROSITE" id="PS50893"/>
    </source>
</evidence>
<dbReference type="Proteomes" id="UP000245783">
    <property type="component" value="Unassembled WGS sequence"/>
</dbReference>
<dbReference type="Pfam" id="PF01061">
    <property type="entry name" value="ABC2_membrane"/>
    <property type="match status" value="1"/>
</dbReference>
<dbReference type="InterPro" id="IPR027417">
    <property type="entry name" value="P-loop_NTPase"/>
</dbReference>
<feature type="transmembrane region" description="Helical" evidence="9">
    <location>
        <begin position="436"/>
        <end position="461"/>
    </location>
</feature>
<dbReference type="Pfam" id="PF19055">
    <property type="entry name" value="ABC2_membrane_7"/>
    <property type="match status" value="1"/>
</dbReference>
<dbReference type="PANTHER" id="PTHR48041">
    <property type="entry name" value="ABC TRANSPORTER G FAMILY MEMBER 28"/>
    <property type="match status" value="1"/>
</dbReference>
<dbReference type="SUPFAM" id="SSF52540">
    <property type="entry name" value="P-loop containing nucleoside triphosphate hydrolases"/>
    <property type="match status" value="1"/>
</dbReference>
<evidence type="ECO:0000256" key="8">
    <source>
        <dbReference type="SAM" id="MobiDB-lite"/>
    </source>
</evidence>
<keyword evidence="3 9" id="KW-0812">Transmembrane</keyword>
<dbReference type="InterPro" id="IPR003439">
    <property type="entry name" value="ABC_transporter-like_ATP-bd"/>
</dbReference>
<dbReference type="InParanoid" id="A0A316VRJ2"/>
<dbReference type="InterPro" id="IPR003593">
    <property type="entry name" value="AAA+_ATPase"/>
</dbReference>
<dbReference type="EMBL" id="KZ819451">
    <property type="protein sequence ID" value="PWN39668.1"/>
    <property type="molecule type" value="Genomic_DNA"/>
</dbReference>
<evidence type="ECO:0000313" key="11">
    <source>
        <dbReference type="EMBL" id="PWN39668.1"/>
    </source>
</evidence>
<evidence type="ECO:0000256" key="4">
    <source>
        <dbReference type="ARBA" id="ARBA00022741"/>
    </source>
</evidence>
<proteinExistence type="predicted"/>
<feature type="transmembrane region" description="Helical" evidence="9">
    <location>
        <begin position="402"/>
        <end position="424"/>
    </location>
</feature>
<dbReference type="AlphaFoldDB" id="A0A316VRJ2"/>
<evidence type="ECO:0000256" key="9">
    <source>
        <dbReference type="SAM" id="Phobius"/>
    </source>
</evidence>
<evidence type="ECO:0000256" key="7">
    <source>
        <dbReference type="ARBA" id="ARBA00023136"/>
    </source>
</evidence>
<feature type="compositionally biased region" description="Basic and acidic residues" evidence="8">
    <location>
        <begin position="46"/>
        <end position="56"/>
    </location>
</feature>
<dbReference type="InterPro" id="IPR013525">
    <property type="entry name" value="ABC2_TM"/>
</dbReference>
<evidence type="ECO:0000256" key="5">
    <source>
        <dbReference type="ARBA" id="ARBA00022840"/>
    </source>
</evidence>
<dbReference type="InterPro" id="IPR043926">
    <property type="entry name" value="ABCG_dom"/>
</dbReference>
<keyword evidence="4" id="KW-0547">Nucleotide-binding</keyword>
<feature type="region of interest" description="Disordered" evidence="8">
    <location>
        <begin position="24"/>
        <end position="65"/>
    </location>
</feature>
<keyword evidence="7 9" id="KW-0472">Membrane</keyword>
<feature type="transmembrane region" description="Helical" evidence="9">
    <location>
        <begin position="549"/>
        <end position="566"/>
    </location>
</feature>
<keyword evidence="12" id="KW-1185">Reference proteome</keyword>
<evidence type="ECO:0000313" key="12">
    <source>
        <dbReference type="Proteomes" id="UP000245783"/>
    </source>
</evidence>